<dbReference type="PANTHER" id="PTHR33070:SF129">
    <property type="entry name" value="DUF241 DOMAIN PROTEIN"/>
    <property type="match status" value="1"/>
</dbReference>
<dbReference type="EMBL" id="QZWG01000019">
    <property type="protein sequence ID" value="RZB46952.1"/>
    <property type="molecule type" value="Genomic_DNA"/>
</dbReference>
<sequence>MEQELEGNGMYMPVDLKTRLVNAKVMVASRSLLRMEQIPATFFNHDCVPNTCRFKYEDSTNDDYGHNSTGIVISMPSRPYPLILQSNKYLDRLRSSNEASSSSLSLNHKLGRLQDLHECVEKLFQLSISQEALNHECQENRVNELLNGSLRLLDVCTIAKDSLLHTKECMREFQSVMRRRKGGEVELKVEIKKFLTSRKVVKKAISKALANLKGTSKNCNISSVNKDNQLINLLKNVEVVTLSTFQALLQLISGTTQSKSSSWSLVSKKLSCSQLACESEFAQLDEALQSCMFAKTSKFESMNKLQNQLEKVESLTQDLEEGLEFLFRHLIKTRVALLIPLVP</sequence>
<accession>A0A445FDM4</accession>
<reference evidence="1 2" key="1">
    <citation type="submission" date="2018-09" db="EMBL/GenBank/DDBJ databases">
        <title>A high-quality reference genome of wild soybean provides a powerful tool to mine soybean genomes.</title>
        <authorList>
            <person name="Xie M."/>
            <person name="Chung C.Y.L."/>
            <person name="Li M.-W."/>
            <person name="Wong F.-L."/>
            <person name="Chan T.-F."/>
            <person name="Lam H.-M."/>
        </authorList>
    </citation>
    <scope>NUCLEOTIDE SEQUENCE [LARGE SCALE GENOMIC DNA]</scope>
    <source>
        <strain evidence="2">cv. W05</strain>
        <tissue evidence="1">Hypocotyl of etiolated seedlings</tissue>
    </source>
</reference>
<name>A0A445FDM4_GLYSO</name>
<comment type="caution">
    <text evidence="1">The sequence shown here is derived from an EMBL/GenBank/DDBJ whole genome shotgun (WGS) entry which is preliminary data.</text>
</comment>
<dbReference type="AlphaFoldDB" id="A0A445FDM4"/>
<organism evidence="1 2">
    <name type="scientific">Glycine soja</name>
    <name type="common">Wild soybean</name>
    <dbReference type="NCBI Taxonomy" id="3848"/>
    <lineage>
        <taxon>Eukaryota</taxon>
        <taxon>Viridiplantae</taxon>
        <taxon>Streptophyta</taxon>
        <taxon>Embryophyta</taxon>
        <taxon>Tracheophyta</taxon>
        <taxon>Spermatophyta</taxon>
        <taxon>Magnoliopsida</taxon>
        <taxon>eudicotyledons</taxon>
        <taxon>Gunneridae</taxon>
        <taxon>Pentapetalae</taxon>
        <taxon>rosids</taxon>
        <taxon>fabids</taxon>
        <taxon>Fabales</taxon>
        <taxon>Fabaceae</taxon>
        <taxon>Papilionoideae</taxon>
        <taxon>50 kb inversion clade</taxon>
        <taxon>NPAAA clade</taxon>
        <taxon>indigoferoid/millettioid clade</taxon>
        <taxon>Phaseoleae</taxon>
        <taxon>Glycine</taxon>
        <taxon>Glycine subgen. Soja</taxon>
    </lineage>
</organism>
<evidence type="ECO:0000313" key="1">
    <source>
        <dbReference type="EMBL" id="RZB46952.1"/>
    </source>
</evidence>
<dbReference type="Pfam" id="PF03087">
    <property type="entry name" value="BPS1"/>
    <property type="match status" value="1"/>
</dbReference>
<evidence type="ECO:0008006" key="3">
    <source>
        <dbReference type="Google" id="ProtNLM"/>
    </source>
</evidence>
<gene>
    <name evidence="1" type="ORF">D0Y65_050830</name>
</gene>
<dbReference type="PANTHER" id="PTHR33070">
    <property type="entry name" value="OS06G0725500 PROTEIN"/>
    <property type="match status" value="1"/>
</dbReference>
<dbReference type="Proteomes" id="UP000289340">
    <property type="component" value="Chromosome 19"/>
</dbReference>
<protein>
    <recommendedName>
        <fullName evidence="3">DUF241 domain protein</fullName>
    </recommendedName>
</protein>
<dbReference type="InterPro" id="IPR004320">
    <property type="entry name" value="BPS1_pln"/>
</dbReference>
<dbReference type="GO" id="GO:0048367">
    <property type="term" value="P:shoot system development"/>
    <property type="evidence" value="ECO:0007669"/>
    <property type="project" value="InterPro"/>
</dbReference>
<evidence type="ECO:0000313" key="2">
    <source>
        <dbReference type="Proteomes" id="UP000289340"/>
    </source>
</evidence>
<proteinExistence type="predicted"/>
<keyword evidence="2" id="KW-1185">Reference proteome</keyword>
<dbReference type="GO" id="GO:0048364">
    <property type="term" value="P:root development"/>
    <property type="evidence" value="ECO:0007669"/>
    <property type="project" value="InterPro"/>
</dbReference>